<sequence>MTTIIEASGQAQAFLTALIGIIQPVSQGHLSSGSADFKSPARGHCVFSKTQKHAEILGACALSQTPYLTKRFPGQRERSFSRL</sequence>
<dbReference type="EMBL" id="KN817566">
    <property type="protein sequence ID" value="KJA20514.1"/>
    <property type="molecule type" value="Genomic_DNA"/>
</dbReference>
<gene>
    <name evidence="1" type="ORF">HYPSUDRAFT_784391</name>
</gene>
<accession>A0A0D2NNX9</accession>
<protein>
    <submittedName>
        <fullName evidence="1">Uncharacterized protein</fullName>
    </submittedName>
</protein>
<evidence type="ECO:0000313" key="1">
    <source>
        <dbReference type="EMBL" id="KJA20514.1"/>
    </source>
</evidence>
<keyword evidence="2" id="KW-1185">Reference proteome</keyword>
<name>A0A0D2NNX9_HYPSF</name>
<dbReference type="Proteomes" id="UP000054270">
    <property type="component" value="Unassembled WGS sequence"/>
</dbReference>
<reference evidence="2" key="1">
    <citation type="submission" date="2014-04" db="EMBL/GenBank/DDBJ databases">
        <title>Evolutionary Origins and Diversification of the Mycorrhizal Mutualists.</title>
        <authorList>
            <consortium name="DOE Joint Genome Institute"/>
            <consortium name="Mycorrhizal Genomics Consortium"/>
            <person name="Kohler A."/>
            <person name="Kuo A."/>
            <person name="Nagy L.G."/>
            <person name="Floudas D."/>
            <person name="Copeland A."/>
            <person name="Barry K.W."/>
            <person name="Cichocki N."/>
            <person name="Veneault-Fourrey C."/>
            <person name="LaButti K."/>
            <person name="Lindquist E.A."/>
            <person name="Lipzen A."/>
            <person name="Lundell T."/>
            <person name="Morin E."/>
            <person name="Murat C."/>
            <person name="Riley R."/>
            <person name="Ohm R."/>
            <person name="Sun H."/>
            <person name="Tunlid A."/>
            <person name="Henrissat B."/>
            <person name="Grigoriev I.V."/>
            <person name="Hibbett D.S."/>
            <person name="Martin F."/>
        </authorList>
    </citation>
    <scope>NUCLEOTIDE SEQUENCE [LARGE SCALE GENOMIC DNA]</scope>
    <source>
        <strain evidence="2">FD-334 SS-4</strain>
    </source>
</reference>
<evidence type="ECO:0000313" key="2">
    <source>
        <dbReference type="Proteomes" id="UP000054270"/>
    </source>
</evidence>
<dbReference type="AlphaFoldDB" id="A0A0D2NNX9"/>
<organism evidence="1 2">
    <name type="scientific">Hypholoma sublateritium (strain FD-334 SS-4)</name>
    <dbReference type="NCBI Taxonomy" id="945553"/>
    <lineage>
        <taxon>Eukaryota</taxon>
        <taxon>Fungi</taxon>
        <taxon>Dikarya</taxon>
        <taxon>Basidiomycota</taxon>
        <taxon>Agaricomycotina</taxon>
        <taxon>Agaricomycetes</taxon>
        <taxon>Agaricomycetidae</taxon>
        <taxon>Agaricales</taxon>
        <taxon>Agaricineae</taxon>
        <taxon>Strophariaceae</taxon>
        <taxon>Hypholoma</taxon>
    </lineage>
</organism>
<proteinExistence type="predicted"/>